<dbReference type="RefSeq" id="WP_002591907.1">
    <property type="nucleotide sequence ID" value="NZ_BAABXO010000001.1"/>
</dbReference>
<evidence type="ECO:0000259" key="8">
    <source>
        <dbReference type="PROSITE" id="PS50928"/>
    </source>
</evidence>
<organism evidence="10 11">
    <name type="scientific">Enterocloster bolteae</name>
    <dbReference type="NCBI Taxonomy" id="208479"/>
    <lineage>
        <taxon>Bacteria</taxon>
        <taxon>Bacillati</taxon>
        <taxon>Bacillota</taxon>
        <taxon>Clostridia</taxon>
        <taxon>Lachnospirales</taxon>
        <taxon>Lachnospiraceae</taxon>
        <taxon>Enterocloster</taxon>
    </lineage>
</organism>
<evidence type="ECO:0000256" key="7">
    <source>
        <dbReference type="RuleBase" id="RU363032"/>
    </source>
</evidence>
<keyword evidence="4 7" id="KW-0812">Transmembrane</keyword>
<dbReference type="PROSITE" id="PS50928">
    <property type="entry name" value="ABC_TM1"/>
    <property type="match status" value="1"/>
</dbReference>
<evidence type="ECO:0000313" key="12">
    <source>
        <dbReference type="Proteomes" id="UP000284543"/>
    </source>
</evidence>
<dbReference type="GO" id="GO:0055085">
    <property type="term" value="P:transmembrane transport"/>
    <property type="evidence" value="ECO:0007669"/>
    <property type="project" value="InterPro"/>
</dbReference>
<dbReference type="Gene3D" id="1.10.3720.10">
    <property type="entry name" value="MetI-like"/>
    <property type="match status" value="1"/>
</dbReference>
<dbReference type="PANTHER" id="PTHR30193">
    <property type="entry name" value="ABC TRANSPORTER PERMEASE PROTEIN"/>
    <property type="match status" value="1"/>
</dbReference>
<dbReference type="SUPFAM" id="SSF161098">
    <property type="entry name" value="MetI-like"/>
    <property type="match status" value="1"/>
</dbReference>
<dbReference type="CDD" id="cd06261">
    <property type="entry name" value="TM_PBP2"/>
    <property type="match status" value="1"/>
</dbReference>
<dbReference type="Proteomes" id="UP000284543">
    <property type="component" value="Unassembled WGS sequence"/>
</dbReference>
<dbReference type="InterPro" id="IPR051393">
    <property type="entry name" value="ABC_transporter_permease"/>
</dbReference>
<feature type="domain" description="ABC transmembrane type-1" evidence="8">
    <location>
        <begin position="68"/>
        <end position="279"/>
    </location>
</feature>
<evidence type="ECO:0000256" key="5">
    <source>
        <dbReference type="ARBA" id="ARBA00022989"/>
    </source>
</evidence>
<dbReference type="InterPro" id="IPR035906">
    <property type="entry name" value="MetI-like_sf"/>
</dbReference>
<name>A0A414AY97_9FIRM</name>
<evidence type="ECO:0000256" key="1">
    <source>
        <dbReference type="ARBA" id="ARBA00004651"/>
    </source>
</evidence>
<comment type="subcellular location">
    <subcellularLocation>
        <location evidence="1 7">Cell membrane</location>
        <topology evidence="1 7">Multi-pass membrane protein</topology>
    </subcellularLocation>
</comment>
<proteinExistence type="inferred from homology"/>
<feature type="transmembrane region" description="Helical" evidence="7">
    <location>
        <begin position="153"/>
        <end position="177"/>
    </location>
</feature>
<sequence>MKQKGRAGDRFLFLLPTSLVLLLIIVIPFLLSFYLSLTSWNGVSPRLEFVGLQNFKEILAKPGFFTSLSFTCRISVVVVILVNTIGVLLAALLTNGLKGSSFFRAGYYLPGTMGGIVVGFIWQFILIQGFPAIGQAFHIPFFSQQWLGTTTTAFWGIVMVYCWQSIGFVMIIMIAALTSVPKDYIEAAVVDGAGYWRIFLQIKLPSCLPYLSTCLFWTVSSAFKMFDLNMSLTRGGPFGSTTSLSQLIYQDAFTGNRYGFATAEALVLFIIVFGITTIQNRMMDKQK</sequence>
<dbReference type="EMBL" id="QRZM01000006">
    <property type="protein sequence ID" value="RGV74843.1"/>
    <property type="molecule type" value="Genomic_DNA"/>
</dbReference>
<feature type="transmembrane region" description="Helical" evidence="7">
    <location>
        <begin position="207"/>
        <end position="226"/>
    </location>
</feature>
<feature type="transmembrane region" description="Helical" evidence="7">
    <location>
        <begin position="12"/>
        <end position="35"/>
    </location>
</feature>
<evidence type="ECO:0000256" key="2">
    <source>
        <dbReference type="ARBA" id="ARBA00022448"/>
    </source>
</evidence>
<feature type="transmembrane region" description="Helical" evidence="7">
    <location>
        <begin position="105"/>
        <end position="133"/>
    </location>
</feature>
<dbReference type="PANTHER" id="PTHR30193:SF37">
    <property type="entry name" value="INNER MEMBRANE ABC TRANSPORTER PERMEASE PROTEIN YCJO"/>
    <property type="match status" value="1"/>
</dbReference>
<dbReference type="Proteomes" id="UP000283975">
    <property type="component" value="Unassembled WGS sequence"/>
</dbReference>
<gene>
    <name evidence="10" type="ORF">DW839_07700</name>
    <name evidence="9" type="ORF">DWW02_16035</name>
</gene>
<evidence type="ECO:0000256" key="4">
    <source>
        <dbReference type="ARBA" id="ARBA00022692"/>
    </source>
</evidence>
<keyword evidence="5 7" id="KW-1133">Transmembrane helix</keyword>
<reference evidence="11 12" key="1">
    <citation type="submission" date="2018-08" db="EMBL/GenBank/DDBJ databases">
        <title>A genome reference for cultivated species of the human gut microbiota.</title>
        <authorList>
            <person name="Zou Y."/>
            <person name="Xue W."/>
            <person name="Luo G."/>
        </authorList>
    </citation>
    <scope>NUCLEOTIDE SEQUENCE [LARGE SCALE GENOMIC DNA]</scope>
    <source>
        <strain evidence="9 12">AF14-18</strain>
        <strain evidence="10 11">AM35-14</strain>
    </source>
</reference>
<accession>A0A414AY97</accession>
<comment type="similarity">
    <text evidence="7">Belongs to the binding-protein-dependent transport system permease family.</text>
</comment>
<dbReference type="InterPro" id="IPR000515">
    <property type="entry name" value="MetI-like"/>
</dbReference>
<comment type="caution">
    <text evidence="10">The sequence shown here is derived from an EMBL/GenBank/DDBJ whole genome shotgun (WGS) entry which is preliminary data.</text>
</comment>
<evidence type="ECO:0000313" key="11">
    <source>
        <dbReference type="Proteomes" id="UP000283975"/>
    </source>
</evidence>
<dbReference type="Pfam" id="PF00528">
    <property type="entry name" value="BPD_transp_1"/>
    <property type="match status" value="1"/>
</dbReference>
<dbReference type="AlphaFoldDB" id="A0A414AY97"/>
<feature type="transmembrane region" description="Helical" evidence="7">
    <location>
        <begin position="258"/>
        <end position="278"/>
    </location>
</feature>
<dbReference type="GO" id="GO:0005886">
    <property type="term" value="C:plasma membrane"/>
    <property type="evidence" value="ECO:0007669"/>
    <property type="project" value="UniProtKB-SubCell"/>
</dbReference>
<evidence type="ECO:0000256" key="3">
    <source>
        <dbReference type="ARBA" id="ARBA00022475"/>
    </source>
</evidence>
<dbReference type="EMBL" id="QSHZ01000006">
    <property type="protein sequence ID" value="RHC57072.1"/>
    <property type="molecule type" value="Genomic_DNA"/>
</dbReference>
<keyword evidence="3" id="KW-1003">Cell membrane</keyword>
<protein>
    <submittedName>
        <fullName evidence="10">Sugar ABC transporter permease</fullName>
    </submittedName>
</protein>
<feature type="transmembrane region" description="Helical" evidence="7">
    <location>
        <begin position="74"/>
        <end position="93"/>
    </location>
</feature>
<evidence type="ECO:0000256" key="6">
    <source>
        <dbReference type="ARBA" id="ARBA00023136"/>
    </source>
</evidence>
<evidence type="ECO:0000313" key="10">
    <source>
        <dbReference type="EMBL" id="RHC57072.1"/>
    </source>
</evidence>
<keyword evidence="6 7" id="KW-0472">Membrane</keyword>
<evidence type="ECO:0000313" key="9">
    <source>
        <dbReference type="EMBL" id="RGV74843.1"/>
    </source>
</evidence>
<keyword evidence="2 7" id="KW-0813">Transport</keyword>